<keyword evidence="5" id="KW-0812">Transmembrane</keyword>
<reference evidence="17 18" key="1">
    <citation type="submission" date="2015-05" db="EMBL/GenBank/DDBJ databases">
        <title>Distinctive expansion of gene families associated with plant cell wall degradation and secondary metabolism in the genomes of grapevine trunk pathogens.</title>
        <authorList>
            <person name="Lawrence D.P."/>
            <person name="Travadon R."/>
            <person name="Rolshausen P.E."/>
            <person name="Baumgartner K."/>
        </authorList>
    </citation>
    <scope>NUCLEOTIDE SEQUENCE [LARGE SCALE GENOMIC DNA]</scope>
    <source>
        <strain evidence="17">UCRPC4</strain>
    </source>
</reference>
<evidence type="ECO:0000256" key="10">
    <source>
        <dbReference type="ARBA" id="ARBA00022989"/>
    </source>
</evidence>
<keyword evidence="18" id="KW-1185">Reference proteome</keyword>
<evidence type="ECO:0000313" key="18">
    <source>
        <dbReference type="Proteomes" id="UP000053317"/>
    </source>
</evidence>
<keyword evidence="9" id="KW-0442">Lipid degradation</keyword>
<evidence type="ECO:0000256" key="3">
    <source>
        <dbReference type="ARBA" id="ARBA00022475"/>
    </source>
</evidence>
<dbReference type="Pfam" id="PF01764">
    <property type="entry name" value="Lipase_3"/>
    <property type="match status" value="1"/>
</dbReference>
<dbReference type="SUPFAM" id="SSF53474">
    <property type="entry name" value="alpha/beta-Hydrolases"/>
    <property type="match status" value="1"/>
</dbReference>
<keyword evidence="3" id="KW-1003">Cell membrane</keyword>
<evidence type="ECO:0000256" key="12">
    <source>
        <dbReference type="ARBA" id="ARBA00023136"/>
    </source>
</evidence>
<evidence type="ECO:0000256" key="15">
    <source>
        <dbReference type="SAM" id="MobiDB-lite"/>
    </source>
</evidence>
<keyword evidence="7" id="KW-0378">Hydrolase</keyword>
<feature type="region of interest" description="Disordered" evidence="15">
    <location>
        <begin position="399"/>
        <end position="630"/>
    </location>
</feature>
<dbReference type="GO" id="GO:0016298">
    <property type="term" value="F:lipase activity"/>
    <property type="evidence" value="ECO:0007669"/>
    <property type="project" value="TreeGrafter"/>
</dbReference>
<feature type="domain" description="Fungal lipase-type" evidence="16">
    <location>
        <begin position="785"/>
        <end position="951"/>
    </location>
</feature>
<comment type="cofactor">
    <cofactor evidence="1">
        <name>Ca(2+)</name>
        <dbReference type="ChEBI" id="CHEBI:29108"/>
    </cofactor>
</comment>
<comment type="subcellular location">
    <subcellularLocation>
        <location evidence="2">Cell membrane</location>
        <topology evidence="2">Multi-pass membrane protein</topology>
    </subcellularLocation>
</comment>
<keyword evidence="4" id="KW-0597">Phosphoprotein</keyword>
<feature type="region of interest" description="Disordered" evidence="15">
    <location>
        <begin position="1"/>
        <end position="30"/>
    </location>
</feature>
<comment type="caution">
    <text evidence="17">The sequence shown here is derived from an EMBL/GenBank/DDBJ whole genome shotgun (WGS) entry which is preliminary data.</text>
</comment>
<dbReference type="InterPro" id="IPR002921">
    <property type="entry name" value="Fungal_lipase-type"/>
</dbReference>
<evidence type="ECO:0000256" key="4">
    <source>
        <dbReference type="ARBA" id="ARBA00022553"/>
    </source>
</evidence>
<dbReference type="GO" id="GO:0046340">
    <property type="term" value="P:diacylglycerol catabolic process"/>
    <property type="evidence" value="ECO:0007669"/>
    <property type="project" value="TreeGrafter"/>
</dbReference>
<reference evidence="17 18" key="2">
    <citation type="submission" date="2015-05" db="EMBL/GenBank/DDBJ databases">
        <authorList>
            <person name="Morales-Cruz A."/>
            <person name="Amrine K.C."/>
            <person name="Cantu D."/>
        </authorList>
    </citation>
    <scope>NUCLEOTIDE SEQUENCE [LARGE SCALE GENOMIC DNA]</scope>
    <source>
        <strain evidence="17">UCRPC4</strain>
    </source>
</reference>
<keyword evidence="10" id="KW-1133">Transmembrane helix</keyword>
<evidence type="ECO:0000256" key="1">
    <source>
        <dbReference type="ARBA" id="ARBA00001913"/>
    </source>
</evidence>
<dbReference type="PANTHER" id="PTHR45792">
    <property type="entry name" value="DIACYLGLYCEROL LIPASE HOMOLOG-RELATED"/>
    <property type="match status" value="1"/>
</dbReference>
<feature type="compositionally biased region" description="Basic and acidic residues" evidence="15">
    <location>
        <begin position="1"/>
        <end position="20"/>
    </location>
</feature>
<dbReference type="OrthoDB" id="438440at2759"/>
<dbReference type="EC" id="3.1.1.116" evidence="14"/>
<sequence>MPPAPDEEKALQKYDDETKQGPRPPPSRPLLPGFIAASITTFTGATSLGLRVGTKIGGWALGGAREATLGSLELSRAFAEAILFQAGRDVAGRRNGELGHAEAENILERSVSALHRAISTLSFTASAGFYMATVSMNAASDWSQHSLATLNAILGSTESSRAVAAILTLMRDEFRKPEPDEKGESAGYLDLFAGTVAFVLLQRWGRRKTDRLFIEAGGEEIIWDAVIDDKGFRADVVGTQLRRTEYFDGEHTDAQSRISRSVSFVSPGGDRPFEAVPRENGLATPTPRTLPLSLSAQAQSQLTDEEIRGHIMSQLPEGVHANVTSETISAKTIRVDIYDAEMTDIAAPPGTVLIAERFHHGAEGAEGNSGNLPHQTVVFQTSIKRTSSSELHPLDKLRLTASKEDAPESAVQDDAVSPTMSSPSDESAGEELFMSDASEVPSTVPTAEPNAPQKSSSRGPFTAPQPFGTVANQKRQRKPPVKEPIHSPIASSSRVLPKPKRIKPKSSASEPKIGNTLHKAFRKLSPTQSTTNVREEVAKGLKPSQKQTEVHQRSINRPVPTSGLPRLSSDMQRLSSPFDKSLPKLPHQQKNTTPKRGIGLGKTRSDKDIWSSTEPSGSPQSSKHHQRSRSFVPSLYSVATRDSDGGSLIIAPKSMPRKSVFEDQENVVSLMRDGKVPGIFPDNHLIKNVRRFVRFSSASYGKSFLRIMGLTDPVANLSSSAELKNGDIHHEHESFSQYTGLPTDTILLSSFVDPHGVVTPLMKSADAALPLVHFISIDHESRAVVLTCRGTLGFEDVLTDMMCDYDDLYWRGAPYKVHKGIHASARRLLAGTGSRVMLTLKAALEEYPDFGLVLCGHSLGGAVASLLAILISEPRTNESTSSLFATVSLQKLLSHPHSTDKSAAPVDLPAGRSIHVYAYGPPATMSSSLRIATRGLITTIVNGADIVPSLSLGLLYDFRSIAINLKTDTTDALSAIKVRVMDRIRHSISSHFHADQAPPPDTTAGDGVGEDAWAWAALKTLRAGMGGEKLLPPGEVFVVETTRVFDRSNSDGSGDYYPSLGRAATRVTLRYVRDVETRFGELRFGSRMFSDHSPARYEASLSALNRGILEDE</sequence>
<keyword evidence="12" id="KW-0472">Membrane</keyword>
<evidence type="ECO:0000256" key="13">
    <source>
        <dbReference type="ARBA" id="ARBA00024531"/>
    </source>
</evidence>
<dbReference type="AlphaFoldDB" id="A0A0G2EK83"/>
<evidence type="ECO:0000256" key="9">
    <source>
        <dbReference type="ARBA" id="ARBA00022963"/>
    </source>
</evidence>
<dbReference type="PANTHER" id="PTHR45792:SF7">
    <property type="entry name" value="PUTATIVE (AFU_ORTHOLOGUE AFUA_6G02710)-RELATED"/>
    <property type="match status" value="1"/>
</dbReference>
<feature type="compositionally biased region" description="Low complexity" evidence="15">
    <location>
        <begin position="611"/>
        <end position="621"/>
    </location>
</feature>
<proteinExistence type="predicted"/>
<evidence type="ECO:0000259" key="16">
    <source>
        <dbReference type="Pfam" id="PF01764"/>
    </source>
</evidence>
<protein>
    <recommendedName>
        <fullName evidence="14">sn-1-specific diacylglycerol lipase</fullName>
        <ecNumber evidence="14">3.1.1.116</ecNumber>
    </recommendedName>
</protein>
<dbReference type="Proteomes" id="UP000053317">
    <property type="component" value="Unassembled WGS sequence"/>
</dbReference>
<evidence type="ECO:0000256" key="2">
    <source>
        <dbReference type="ARBA" id="ARBA00004651"/>
    </source>
</evidence>
<evidence type="ECO:0000256" key="5">
    <source>
        <dbReference type="ARBA" id="ARBA00022692"/>
    </source>
</evidence>
<keyword evidence="11" id="KW-0443">Lipid metabolism</keyword>
<dbReference type="GO" id="GO:0019369">
    <property type="term" value="P:arachidonate metabolic process"/>
    <property type="evidence" value="ECO:0007669"/>
    <property type="project" value="TreeGrafter"/>
</dbReference>
<evidence type="ECO:0000256" key="6">
    <source>
        <dbReference type="ARBA" id="ARBA00022723"/>
    </source>
</evidence>
<dbReference type="Gene3D" id="3.40.50.1820">
    <property type="entry name" value="alpha/beta hydrolase"/>
    <property type="match status" value="1"/>
</dbReference>
<dbReference type="CDD" id="cd00519">
    <property type="entry name" value="Lipase_3"/>
    <property type="match status" value="1"/>
</dbReference>
<dbReference type="InterPro" id="IPR029058">
    <property type="entry name" value="AB_hydrolase_fold"/>
</dbReference>
<gene>
    <name evidence="17" type="ORF">UCRPC4_g03291</name>
</gene>
<evidence type="ECO:0000256" key="7">
    <source>
        <dbReference type="ARBA" id="ARBA00022801"/>
    </source>
</evidence>
<dbReference type="InterPro" id="IPR052214">
    <property type="entry name" value="DAG_Lipase-Related"/>
</dbReference>
<keyword evidence="6" id="KW-0479">Metal-binding</keyword>
<accession>A0A0G2EK83</accession>
<name>A0A0G2EK83_PHACM</name>
<evidence type="ECO:0000256" key="14">
    <source>
        <dbReference type="ARBA" id="ARBA00026104"/>
    </source>
</evidence>
<evidence type="ECO:0000313" key="17">
    <source>
        <dbReference type="EMBL" id="KKY22596.1"/>
    </source>
</evidence>
<organism evidence="17 18">
    <name type="scientific">Phaeomoniella chlamydospora</name>
    <name type="common">Phaeoacremonium chlamydosporum</name>
    <dbReference type="NCBI Taxonomy" id="158046"/>
    <lineage>
        <taxon>Eukaryota</taxon>
        <taxon>Fungi</taxon>
        <taxon>Dikarya</taxon>
        <taxon>Ascomycota</taxon>
        <taxon>Pezizomycotina</taxon>
        <taxon>Eurotiomycetes</taxon>
        <taxon>Chaetothyriomycetidae</taxon>
        <taxon>Phaeomoniellales</taxon>
        <taxon>Phaeomoniellaceae</taxon>
        <taxon>Phaeomoniella</taxon>
    </lineage>
</organism>
<comment type="catalytic activity">
    <reaction evidence="13">
        <text>a 1,2-diacyl-sn-glycerol + H2O = a 2-acylglycerol + a fatty acid + H(+)</text>
        <dbReference type="Rhea" id="RHEA:33275"/>
        <dbReference type="ChEBI" id="CHEBI:15377"/>
        <dbReference type="ChEBI" id="CHEBI:15378"/>
        <dbReference type="ChEBI" id="CHEBI:17389"/>
        <dbReference type="ChEBI" id="CHEBI:17815"/>
        <dbReference type="ChEBI" id="CHEBI:28868"/>
        <dbReference type="EC" id="3.1.1.116"/>
    </reaction>
    <physiologicalReaction direction="left-to-right" evidence="13">
        <dbReference type="Rhea" id="RHEA:33276"/>
    </physiologicalReaction>
</comment>
<dbReference type="GO" id="GO:0046872">
    <property type="term" value="F:metal ion binding"/>
    <property type="evidence" value="ECO:0007669"/>
    <property type="project" value="UniProtKB-KW"/>
</dbReference>
<dbReference type="EMBL" id="LCWF01000076">
    <property type="protein sequence ID" value="KKY22596.1"/>
    <property type="molecule type" value="Genomic_DNA"/>
</dbReference>
<evidence type="ECO:0000256" key="8">
    <source>
        <dbReference type="ARBA" id="ARBA00022837"/>
    </source>
</evidence>
<keyword evidence="8" id="KW-0106">Calcium</keyword>
<evidence type="ECO:0000256" key="11">
    <source>
        <dbReference type="ARBA" id="ARBA00023098"/>
    </source>
</evidence>
<dbReference type="GO" id="GO:0005886">
    <property type="term" value="C:plasma membrane"/>
    <property type="evidence" value="ECO:0007669"/>
    <property type="project" value="UniProtKB-SubCell"/>
</dbReference>